<dbReference type="Gene3D" id="3.40.50.300">
    <property type="entry name" value="P-loop containing nucleotide triphosphate hydrolases"/>
    <property type="match status" value="1"/>
</dbReference>
<evidence type="ECO:0008006" key="5">
    <source>
        <dbReference type="Google" id="ProtNLM"/>
    </source>
</evidence>
<protein>
    <recommendedName>
        <fullName evidence="5">Adenylate kinase active site lid domain-containing protein</fullName>
    </recommendedName>
</protein>
<feature type="non-terminal residue" evidence="4">
    <location>
        <position position="91"/>
    </location>
</feature>
<dbReference type="InterPro" id="IPR000850">
    <property type="entry name" value="Adenylat/UMP-CMP_kin"/>
</dbReference>
<dbReference type="SUPFAM" id="SSF52540">
    <property type="entry name" value="P-loop containing nucleoside triphosphate hydrolases"/>
    <property type="match status" value="1"/>
</dbReference>
<evidence type="ECO:0000256" key="3">
    <source>
        <dbReference type="ARBA" id="ARBA00022777"/>
    </source>
</evidence>
<dbReference type="AlphaFoldDB" id="A0A382ANP2"/>
<sequence length="91" mass="9837">MRIVLLGAPGSGKGTQAKMMAQSYKVPHISTGEILRAAVAEKSPLGKKIEGIMKTGDFVSDDIVIDTVVSNLRRPESRRGFILDGFPRNIP</sequence>
<evidence type="ECO:0000313" key="4">
    <source>
        <dbReference type="EMBL" id="SVB02752.1"/>
    </source>
</evidence>
<dbReference type="InterPro" id="IPR027417">
    <property type="entry name" value="P-loop_NTPase"/>
</dbReference>
<evidence type="ECO:0000256" key="1">
    <source>
        <dbReference type="ARBA" id="ARBA00022679"/>
    </source>
</evidence>
<proteinExistence type="predicted"/>
<dbReference type="GO" id="GO:0019205">
    <property type="term" value="F:nucleobase-containing compound kinase activity"/>
    <property type="evidence" value="ECO:0007669"/>
    <property type="project" value="InterPro"/>
</dbReference>
<reference evidence="4" key="1">
    <citation type="submission" date="2018-05" db="EMBL/GenBank/DDBJ databases">
        <authorList>
            <person name="Lanie J.A."/>
            <person name="Ng W.-L."/>
            <person name="Kazmierczak K.M."/>
            <person name="Andrzejewski T.M."/>
            <person name="Davidsen T.M."/>
            <person name="Wayne K.J."/>
            <person name="Tettelin H."/>
            <person name="Glass J.I."/>
            <person name="Rusch D."/>
            <person name="Podicherti R."/>
            <person name="Tsui H.-C.T."/>
            <person name="Winkler M.E."/>
        </authorList>
    </citation>
    <scope>NUCLEOTIDE SEQUENCE</scope>
</reference>
<name>A0A382ANP2_9ZZZZ</name>
<dbReference type="PRINTS" id="PR00094">
    <property type="entry name" value="ADENYLTKNASE"/>
</dbReference>
<dbReference type="GO" id="GO:0006139">
    <property type="term" value="P:nucleobase-containing compound metabolic process"/>
    <property type="evidence" value="ECO:0007669"/>
    <property type="project" value="InterPro"/>
</dbReference>
<dbReference type="EMBL" id="UINC01026032">
    <property type="protein sequence ID" value="SVB02752.1"/>
    <property type="molecule type" value="Genomic_DNA"/>
</dbReference>
<accession>A0A382ANP2</accession>
<dbReference type="PANTHER" id="PTHR23359">
    <property type="entry name" value="NUCLEOTIDE KINASE"/>
    <property type="match status" value="1"/>
</dbReference>
<evidence type="ECO:0000256" key="2">
    <source>
        <dbReference type="ARBA" id="ARBA00022741"/>
    </source>
</evidence>
<keyword evidence="2" id="KW-0547">Nucleotide-binding</keyword>
<gene>
    <name evidence="4" type="ORF">METZ01_LOCUS155606</name>
</gene>
<dbReference type="Pfam" id="PF00406">
    <property type="entry name" value="ADK"/>
    <property type="match status" value="1"/>
</dbReference>
<dbReference type="GO" id="GO:0005524">
    <property type="term" value="F:ATP binding"/>
    <property type="evidence" value="ECO:0007669"/>
    <property type="project" value="InterPro"/>
</dbReference>
<keyword evidence="1" id="KW-0808">Transferase</keyword>
<organism evidence="4">
    <name type="scientific">marine metagenome</name>
    <dbReference type="NCBI Taxonomy" id="408172"/>
    <lineage>
        <taxon>unclassified sequences</taxon>
        <taxon>metagenomes</taxon>
        <taxon>ecological metagenomes</taxon>
    </lineage>
</organism>
<dbReference type="CDD" id="cd01428">
    <property type="entry name" value="ADK"/>
    <property type="match status" value="1"/>
</dbReference>
<keyword evidence="3" id="KW-0418">Kinase</keyword>